<feature type="transmembrane region" description="Helical" evidence="7">
    <location>
        <begin position="196"/>
        <end position="219"/>
    </location>
</feature>
<evidence type="ECO:0000256" key="3">
    <source>
        <dbReference type="ARBA" id="ARBA00022475"/>
    </source>
</evidence>
<evidence type="ECO:0000256" key="5">
    <source>
        <dbReference type="ARBA" id="ARBA00022989"/>
    </source>
</evidence>
<dbReference type="PANTHER" id="PTHR36838:SF3">
    <property type="entry name" value="TRANSPORTER AUXIN EFFLUX CARRIER EC FAMILY"/>
    <property type="match status" value="1"/>
</dbReference>
<dbReference type="RefSeq" id="WP_422864917.1">
    <property type="nucleotide sequence ID" value="NZ_JAMSKV010000012.1"/>
</dbReference>
<comment type="caution">
    <text evidence="8">The sequence shown here is derived from an EMBL/GenBank/DDBJ whole genome shotgun (WGS) entry which is preliminary data.</text>
</comment>
<evidence type="ECO:0000256" key="6">
    <source>
        <dbReference type="ARBA" id="ARBA00023136"/>
    </source>
</evidence>
<feature type="transmembrane region" description="Helical" evidence="7">
    <location>
        <begin position="129"/>
        <end position="151"/>
    </location>
</feature>
<dbReference type="Proteomes" id="UP001524587">
    <property type="component" value="Unassembled WGS sequence"/>
</dbReference>
<dbReference type="EMBL" id="JAMSKV010000012">
    <property type="protein sequence ID" value="MCQ8279433.1"/>
    <property type="molecule type" value="Genomic_DNA"/>
</dbReference>
<keyword evidence="5 7" id="KW-1133">Transmembrane helix</keyword>
<keyword evidence="4 7" id="KW-0812">Transmembrane</keyword>
<keyword evidence="2" id="KW-0813">Transport</keyword>
<gene>
    <name evidence="8" type="ORF">NFI95_13385</name>
</gene>
<keyword evidence="3" id="KW-1003">Cell membrane</keyword>
<sequence length="314" mass="32469">MQAVLSVLLPIFALILAGFVAGRLGWLGDGATNSLNRFVVRLALPAELFQSMAQVTGSQIDHPGFLLCFGAAMLTTFGIGLALDLRRPVLRANKLSGAVIEGLAAGYANTAFMGIPLCLGVFGEAGLPPVILATLLTVCALFALAIALVELDLQSGHGTARTLLTVGIALIRNPLVAAPIAGAVVNLSGLTLGAPVLRFTGLLGDAASPCALVTIGLFLAEPMQGSAPMAALARVVALKLLFQPAMTAILALFVFHLPSLWSRSAILISALPVGTGPFMLARLYEREPGVASRATLISTVLSLITVSLLLSWID</sequence>
<evidence type="ECO:0000256" key="4">
    <source>
        <dbReference type="ARBA" id="ARBA00022692"/>
    </source>
</evidence>
<reference evidence="8 9" key="1">
    <citation type="submission" date="2022-06" db="EMBL/GenBank/DDBJ databases">
        <title>Endosaccharibacter gen. nov., sp. nov., endophytic bacteria isolated from sugarcane.</title>
        <authorList>
            <person name="Pitiwittayakul N."/>
            <person name="Yukphan P."/>
            <person name="Charoenyingcharoen P."/>
            <person name="Tanasupawat S."/>
        </authorList>
    </citation>
    <scope>NUCLEOTIDE SEQUENCE [LARGE SCALE GENOMIC DNA]</scope>
    <source>
        <strain evidence="8 9">KSS8</strain>
    </source>
</reference>
<evidence type="ECO:0000256" key="2">
    <source>
        <dbReference type="ARBA" id="ARBA00022448"/>
    </source>
</evidence>
<feature type="transmembrane region" description="Helical" evidence="7">
    <location>
        <begin position="163"/>
        <end position="184"/>
    </location>
</feature>
<evidence type="ECO:0000313" key="8">
    <source>
        <dbReference type="EMBL" id="MCQ8279433.1"/>
    </source>
</evidence>
<comment type="subcellular location">
    <subcellularLocation>
        <location evidence="1">Membrane</location>
        <topology evidence="1">Multi-pass membrane protein</topology>
    </subcellularLocation>
</comment>
<dbReference type="Pfam" id="PF03547">
    <property type="entry name" value="Mem_trans"/>
    <property type="match status" value="1"/>
</dbReference>
<dbReference type="InterPro" id="IPR004776">
    <property type="entry name" value="Mem_transp_PIN-like"/>
</dbReference>
<evidence type="ECO:0000256" key="7">
    <source>
        <dbReference type="SAM" id="Phobius"/>
    </source>
</evidence>
<accession>A0ABT1W965</accession>
<evidence type="ECO:0000313" key="9">
    <source>
        <dbReference type="Proteomes" id="UP001524587"/>
    </source>
</evidence>
<protein>
    <submittedName>
        <fullName evidence="8">AEC family transporter</fullName>
    </submittedName>
</protein>
<proteinExistence type="predicted"/>
<feature type="transmembrane region" description="Helical" evidence="7">
    <location>
        <begin position="104"/>
        <end position="123"/>
    </location>
</feature>
<name>A0ABT1W965_9PROT</name>
<keyword evidence="9" id="KW-1185">Reference proteome</keyword>
<feature type="transmembrane region" description="Helical" evidence="7">
    <location>
        <begin position="293"/>
        <end position="313"/>
    </location>
</feature>
<dbReference type="PANTHER" id="PTHR36838">
    <property type="entry name" value="AUXIN EFFLUX CARRIER FAMILY PROTEIN"/>
    <property type="match status" value="1"/>
</dbReference>
<feature type="transmembrane region" description="Helical" evidence="7">
    <location>
        <begin position="261"/>
        <end position="281"/>
    </location>
</feature>
<feature type="transmembrane region" description="Helical" evidence="7">
    <location>
        <begin position="231"/>
        <end position="255"/>
    </location>
</feature>
<evidence type="ECO:0000256" key="1">
    <source>
        <dbReference type="ARBA" id="ARBA00004141"/>
    </source>
</evidence>
<organism evidence="8 9">
    <name type="scientific">Endosaccharibacter trunci</name>
    <dbReference type="NCBI Taxonomy" id="2812733"/>
    <lineage>
        <taxon>Bacteria</taxon>
        <taxon>Pseudomonadati</taxon>
        <taxon>Pseudomonadota</taxon>
        <taxon>Alphaproteobacteria</taxon>
        <taxon>Acetobacterales</taxon>
        <taxon>Acetobacteraceae</taxon>
        <taxon>Endosaccharibacter</taxon>
    </lineage>
</organism>
<keyword evidence="6 7" id="KW-0472">Membrane</keyword>
<feature type="transmembrane region" description="Helical" evidence="7">
    <location>
        <begin position="64"/>
        <end position="83"/>
    </location>
</feature>